<dbReference type="EMBL" id="CP004120">
    <property type="protein sequence ID" value="AGT44554.1"/>
    <property type="molecule type" value="Genomic_DNA"/>
</dbReference>
<dbReference type="KEGG" id="tped:TPE_2080"/>
<sequence>MEIFENLVYTILQSKKIDEMIRNKKTVFVEKKIWRTAFNFLNEAKRQNREMYLIIAPAENTFYLYA</sequence>
<dbReference type="Proteomes" id="UP000015620">
    <property type="component" value="Chromosome"/>
</dbReference>
<evidence type="ECO:0000313" key="1">
    <source>
        <dbReference type="EMBL" id="AGT44554.1"/>
    </source>
</evidence>
<dbReference type="AlphaFoldDB" id="S6A8W8"/>
<accession>S6A8W8</accession>
<reference evidence="1 2" key="1">
    <citation type="journal article" date="2013" name="PLoS ONE">
        <title>Genome-Wide Relatedness of Treponema pedis, from Gingiva and Necrotic Skin Lesions of Pigs, with the Human Oral Pathogen Treponema denticola.</title>
        <authorList>
            <person name="Svartstrom O."/>
            <person name="Mushtaq M."/>
            <person name="Pringle M."/>
            <person name="Segerman B."/>
        </authorList>
    </citation>
    <scope>NUCLEOTIDE SEQUENCE [LARGE SCALE GENOMIC DNA]</scope>
    <source>
        <strain evidence="1">T A4</strain>
    </source>
</reference>
<dbReference type="PATRIC" id="fig|1291379.3.peg.2052"/>
<keyword evidence="2" id="KW-1185">Reference proteome</keyword>
<proteinExistence type="predicted"/>
<evidence type="ECO:0000313" key="2">
    <source>
        <dbReference type="Proteomes" id="UP000015620"/>
    </source>
</evidence>
<organism evidence="1 2">
    <name type="scientific">Treponema pedis str. T A4</name>
    <dbReference type="NCBI Taxonomy" id="1291379"/>
    <lineage>
        <taxon>Bacteria</taxon>
        <taxon>Pseudomonadati</taxon>
        <taxon>Spirochaetota</taxon>
        <taxon>Spirochaetia</taxon>
        <taxon>Spirochaetales</taxon>
        <taxon>Treponemataceae</taxon>
        <taxon>Treponema</taxon>
    </lineage>
</organism>
<name>S6A8W8_9SPIR</name>
<dbReference type="HOGENOM" id="CLU_2830013_0_0_12"/>
<dbReference type="STRING" id="1291379.TPE_2080"/>
<protein>
    <submittedName>
        <fullName evidence="1">Uncharacterized protein</fullName>
    </submittedName>
</protein>
<gene>
    <name evidence="1" type="ORF">TPE_2080</name>
</gene>